<dbReference type="InterPro" id="IPR010285">
    <property type="entry name" value="DNA_helicase_pif1-like_DEAD"/>
</dbReference>
<keyword evidence="1" id="KW-0347">Helicase</keyword>
<evidence type="ECO:0000313" key="6">
    <source>
        <dbReference type="EMBL" id="OAV95135.1"/>
    </source>
</evidence>
<organism evidence="6">
    <name type="scientific">Puccinia triticina (isolate 1-1 / race 1 (BBBD))</name>
    <name type="common">Brown leaf rust fungus</name>
    <dbReference type="NCBI Taxonomy" id="630390"/>
    <lineage>
        <taxon>Eukaryota</taxon>
        <taxon>Fungi</taxon>
        <taxon>Dikarya</taxon>
        <taxon>Basidiomycota</taxon>
        <taxon>Pucciniomycotina</taxon>
        <taxon>Pucciniomycetes</taxon>
        <taxon>Pucciniales</taxon>
        <taxon>Pucciniaceae</taxon>
        <taxon>Puccinia</taxon>
    </lineage>
</organism>
<dbReference type="GO" id="GO:0005524">
    <property type="term" value="F:ATP binding"/>
    <property type="evidence" value="ECO:0007669"/>
    <property type="project" value="UniProtKB-KW"/>
</dbReference>
<reference evidence="6" key="2">
    <citation type="submission" date="2016-05" db="EMBL/GenBank/DDBJ databases">
        <title>Comparative analysis highlights variable genome content of wheat rusts and divergence of the mating loci.</title>
        <authorList>
            <person name="Cuomo C.A."/>
            <person name="Bakkeren G."/>
            <person name="Szabo L."/>
            <person name="Khalil H."/>
            <person name="Joly D."/>
            <person name="Goldberg J."/>
            <person name="Young S."/>
            <person name="Zeng Q."/>
            <person name="Fellers J."/>
        </authorList>
    </citation>
    <scope>NUCLEOTIDE SEQUENCE [LARGE SCALE GENOMIC DNA]</scope>
    <source>
        <strain evidence="6">1-1 BBBD Race 1</strain>
    </source>
</reference>
<dbReference type="SUPFAM" id="SSF103378">
    <property type="entry name" value="2-methylcitrate dehydratase PrpD"/>
    <property type="match status" value="1"/>
</dbReference>
<dbReference type="Pfam" id="PF14214">
    <property type="entry name" value="Helitron_like_N"/>
    <property type="match status" value="1"/>
</dbReference>
<reference evidence="7" key="4">
    <citation type="submission" date="2025-05" db="UniProtKB">
        <authorList>
            <consortium name="EnsemblFungi"/>
        </authorList>
    </citation>
    <scope>IDENTIFICATION</scope>
    <source>
        <strain evidence="7">isolate 1-1 / race 1 (BBBD)</strain>
    </source>
</reference>
<comment type="catalytic activity">
    <reaction evidence="1">
        <text>ATP + H2O = ADP + phosphate + H(+)</text>
        <dbReference type="Rhea" id="RHEA:13065"/>
        <dbReference type="ChEBI" id="CHEBI:15377"/>
        <dbReference type="ChEBI" id="CHEBI:15378"/>
        <dbReference type="ChEBI" id="CHEBI:30616"/>
        <dbReference type="ChEBI" id="CHEBI:43474"/>
        <dbReference type="ChEBI" id="CHEBI:456216"/>
        <dbReference type="EC" id="5.6.2.3"/>
    </reaction>
</comment>
<dbReference type="EMBL" id="ADAS02000032">
    <property type="protein sequence ID" value="OAV95135.1"/>
    <property type="molecule type" value="Genomic_DNA"/>
</dbReference>
<evidence type="ECO:0000259" key="4">
    <source>
        <dbReference type="Pfam" id="PF05970"/>
    </source>
</evidence>
<dbReference type="InterPro" id="IPR027417">
    <property type="entry name" value="P-loop_NTPase"/>
</dbReference>
<keyword evidence="1" id="KW-0234">DNA repair</keyword>
<proteinExistence type="inferred from homology"/>
<evidence type="ECO:0000313" key="7">
    <source>
        <dbReference type="EnsemblFungi" id="PTTG_26767-t43_1-p1"/>
    </source>
</evidence>
<reference evidence="6" key="1">
    <citation type="submission" date="2009-11" db="EMBL/GenBank/DDBJ databases">
        <authorList>
            <consortium name="The Broad Institute Genome Sequencing Platform"/>
            <person name="Ward D."/>
            <person name="Feldgarden M."/>
            <person name="Earl A."/>
            <person name="Young S.K."/>
            <person name="Zeng Q."/>
            <person name="Koehrsen M."/>
            <person name="Alvarado L."/>
            <person name="Berlin A."/>
            <person name="Bochicchio J."/>
            <person name="Borenstein D."/>
            <person name="Chapman S.B."/>
            <person name="Chen Z."/>
            <person name="Engels R."/>
            <person name="Freedman E."/>
            <person name="Gellesch M."/>
            <person name="Goldberg J."/>
            <person name="Griggs A."/>
            <person name="Gujja S."/>
            <person name="Heilman E."/>
            <person name="Heiman D."/>
            <person name="Hepburn T."/>
            <person name="Howarth C."/>
            <person name="Jen D."/>
            <person name="Larson L."/>
            <person name="Lewis B."/>
            <person name="Mehta T."/>
            <person name="Park D."/>
            <person name="Pearson M."/>
            <person name="Roberts A."/>
            <person name="Saif S."/>
            <person name="Shea T."/>
            <person name="Shenoy N."/>
            <person name="Sisk P."/>
            <person name="Stolte C."/>
            <person name="Sykes S."/>
            <person name="Thomson T."/>
            <person name="Walk T."/>
            <person name="White J."/>
            <person name="Yandava C."/>
            <person name="Izard J."/>
            <person name="Baranova O.V."/>
            <person name="Blanton J.M."/>
            <person name="Tanner A.C."/>
            <person name="Dewhirst F.E."/>
            <person name="Haas B."/>
            <person name="Nusbaum C."/>
            <person name="Birren B."/>
        </authorList>
    </citation>
    <scope>NUCLEOTIDE SEQUENCE [LARGE SCALE GENOMIC DNA]</scope>
    <source>
        <strain evidence="6">1-1 BBBD Race 1</strain>
    </source>
</reference>
<dbReference type="GO" id="GO:0016787">
    <property type="term" value="F:hydrolase activity"/>
    <property type="evidence" value="ECO:0007669"/>
    <property type="project" value="UniProtKB-KW"/>
</dbReference>
<feature type="domain" description="DNA helicase Pif1-like DEAD-box helicase" evidence="4">
    <location>
        <begin position="696"/>
        <end position="745"/>
    </location>
</feature>
<dbReference type="EC" id="5.6.2.3" evidence="1"/>
<evidence type="ECO:0000259" key="5">
    <source>
        <dbReference type="Pfam" id="PF14214"/>
    </source>
</evidence>
<keyword evidence="1" id="KW-0227">DNA damage</keyword>
<evidence type="ECO:0000256" key="2">
    <source>
        <dbReference type="SAM" id="MobiDB-lite"/>
    </source>
</evidence>
<feature type="domain" description="Helitron helicase-like" evidence="5">
    <location>
        <begin position="151"/>
        <end position="248"/>
    </location>
</feature>
<dbReference type="InterPro" id="IPR045336">
    <property type="entry name" value="MmgE_PrpD_N"/>
</dbReference>
<dbReference type="PANTHER" id="PTHR10492">
    <property type="match status" value="1"/>
</dbReference>
<reference evidence="7 8" key="3">
    <citation type="journal article" date="2017" name="G3 (Bethesda)">
        <title>Comparative analysis highlights variable genome content of wheat rusts and divergence of the mating loci.</title>
        <authorList>
            <person name="Cuomo C.A."/>
            <person name="Bakkeren G."/>
            <person name="Khalil H.B."/>
            <person name="Panwar V."/>
            <person name="Joly D."/>
            <person name="Linning R."/>
            <person name="Sakthikumar S."/>
            <person name="Song X."/>
            <person name="Adiconis X."/>
            <person name="Fan L."/>
            <person name="Goldberg J.M."/>
            <person name="Levin J.Z."/>
            <person name="Young S."/>
            <person name="Zeng Q."/>
            <person name="Anikster Y."/>
            <person name="Bruce M."/>
            <person name="Wang M."/>
            <person name="Yin C."/>
            <person name="McCallum B."/>
            <person name="Szabo L.J."/>
            <person name="Hulbert S."/>
            <person name="Chen X."/>
            <person name="Fellers J.P."/>
        </authorList>
    </citation>
    <scope>NUCLEOTIDE SEQUENCE</scope>
    <source>
        <strain evidence="7">isolate 1-1 / race 1 (BBBD)</strain>
        <strain evidence="8">Isolate 1-1 / race 1 (BBBD)</strain>
    </source>
</reference>
<keyword evidence="1" id="KW-0067">ATP-binding</keyword>
<dbReference type="PANTHER" id="PTHR10492:SF57">
    <property type="entry name" value="ATP-DEPENDENT DNA HELICASE"/>
    <property type="match status" value="1"/>
</dbReference>
<feature type="domain" description="MmgE/PrpD N-terminal" evidence="3">
    <location>
        <begin position="781"/>
        <end position="928"/>
    </location>
</feature>
<protein>
    <recommendedName>
        <fullName evidence="1">ATP-dependent DNA helicase</fullName>
        <ecNumber evidence="1">5.6.2.3</ecNumber>
    </recommendedName>
</protein>
<feature type="compositionally biased region" description="Basic and acidic residues" evidence="2">
    <location>
        <begin position="755"/>
        <end position="771"/>
    </location>
</feature>
<dbReference type="AlphaFoldDB" id="A0A180GR14"/>
<keyword evidence="1" id="KW-0547">Nucleotide-binding</keyword>
<dbReference type="VEuPathDB" id="FungiDB:PTTG_26767"/>
<gene>
    <name evidence="6" type="ORF">PTTG_26767</name>
</gene>
<dbReference type="Gene3D" id="1.10.4100.10">
    <property type="entry name" value="2-methylcitrate dehydratase PrpD"/>
    <property type="match status" value="1"/>
</dbReference>
<dbReference type="GO" id="GO:0006310">
    <property type="term" value="P:DNA recombination"/>
    <property type="evidence" value="ECO:0007669"/>
    <property type="project" value="UniProtKB-KW"/>
</dbReference>
<dbReference type="Gene3D" id="3.40.50.300">
    <property type="entry name" value="P-loop containing nucleotide triphosphate hydrolases"/>
    <property type="match status" value="1"/>
</dbReference>
<sequence length="935" mass="105631">MQTNFEHHNYNLVGALKFQALIRLYNNCISFTSLGANVDKTVRGQMGVDVFRISGGLSHLVSSVEPLVTNDPGYAQIYVVGNGGEEETRLRITKASGRRNPIGARFVMKEDIVSDLMKIMYQHNPYAKVYRNARTTLRNCPSKTLALTTIHRAMGQLYQDSMAIVRKYGPPSLFITMTANPKWKDIVDEIGHLASAADHPVFVDRVFKLKVDALLEEIVDYGRLGRVIPHVSVIEFQKRGLPHLHLMVTLEEDDRPDTAEKIDFLVTAEVPDPKHEPKLYDIVSRLMIHGPCPGRPCWSKNGCSSGYPKPFTPRTVTVSGAYPVYRRRISENMVVKNKRTFNSSHVVPYNKYLSLKFDCHINVEIPVDSTAVKYLYKYITKGHDRSSIEIKDGDETKAFLDARYISAPEAAWRLLKFPLSRRWPPVTRLAIHDKDEQLIYFKDGGEIAETLKIQEPAMTNLMAFFVLNLEDAVGADGRRARTLYYEDIPEYFTWNKKNKAWTARKNKTVSVGRIFSVSYLAGEKFYLRTLLSHRKGPTSHEDLRTVDGILSPTYQDACNLLGLLVNDYLYDKALEEASSFQSGHQLRHFFALMLVNSPPSNPTELYDKHWDSLTDDLIRLNWKDKHTPLLSKSRRRVYGLFKLELMLEKMNTNLSRAGMIESKDDKRKMRHFDEVPGEVESMAIVVIRLEDATQKFNVEQQGFFNTVKRSLKRQLPALFYLDGPGGTGKTFLLNSIIDLCRSTRQLRGAGKAPKRRGEGREEEKRQGERGREIHIYDPKFDDPALAYETARRCLIDTLGCGLEPLRFLTCSKLLGPVVEGTVVPNGTRVPGTASVLDPIRGAFNIGTMIQWLDYNDCFLAAEWGHLSDNLGSILAVADWLSRTAVAEGKKPLKIHGGLVLENSFNRVGLDHVVLVKVASATVTSKLLGSGYLVVV</sequence>
<dbReference type="STRING" id="630390.A0A180GR14"/>
<keyword evidence="1" id="KW-0233">DNA recombination</keyword>
<dbReference type="OrthoDB" id="3353471at2759"/>
<dbReference type="GO" id="GO:0006281">
    <property type="term" value="P:DNA repair"/>
    <property type="evidence" value="ECO:0007669"/>
    <property type="project" value="UniProtKB-KW"/>
</dbReference>
<keyword evidence="8" id="KW-1185">Reference proteome</keyword>
<comment type="similarity">
    <text evidence="1">Belongs to the helicase family.</text>
</comment>
<dbReference type="Proteomes" id="UP000005240">
    <property type="component" value="Unassembled WGS sequence"/>
</dbReference>
<keyword evidence="1" id="KW-0378">Hydrolase</keyword>
<dbReference type="GO" id="GO:0016829">
    <property type="term" value="F:lyase activity"/>
    <property type="evidence" value="ECO:0007669"/>
    <property type="project" value="InterPro"/>
</dbReference>
<accession>A0A180GR14</accession>
<evidence type="ECO:0000256" key="1">
    <source>
        <dbReference type="RuleBase" id="RU363044"/>
    </source>
</evidence>
<evidence type="ECO:0000313" key="8">
    <source>
        <dbReference type="Proteomes" id="UP000005240"/>
    </source>
</evidence>
<name>A0A180GR14_PUCT1</name>
<dbReference type="Pfam" id="PF03972">
    <property type="entry name" value="MmgE_PrpD_N"/>
    <property type="match status" value="1"/>
</dbReference>
<dbReference type="Pfam" id="PF05970">
    <property type="entry name" value="PIF1"/>
    <property type="match status" value="1"/>
</dbReference>
<dbReference type="InterPro" id="IPR036148">
    <property type="entry name" value="MmgE/PrpD_sf"/>
</dbReference>
<dbReference type="InterPro" id="IPR025476">
    <property type="entry name" value="Helitron_helicase-like"/>
</dbReference>
<dbReference type="EnsemblFungi" id="PTTG_26767-t43_1">
    <property type="protein sequence ID" value="PTTG_26767-t43_1-p1"/>
    <property type="gene ID" value="PTTG_26767"/>
</dbReference>
<dbReference type="GO" id="GO:0043139">
    <property type="term" value="F:5'-3' DNA helicase activity"/>
    <property type="evidence" value="ECO:0007669"/>
    <property type="project" value="UniProtKB-EC"/>
</dbReference>
<evidence type="ECO:0000259" key="3">
    <source>
        <dbReference type="Pfam" id="PF03972"/>
    </source>
</evidence>
<dbReference type="GO" id="GO:0000723">
    <property type="term" value="P:telomere maintenance"/>
    <property type="evidence" value="ECO:0007669"/>
    <property type="project" value="InterPro"/>
</dbReference>
<comment type="cofactor">
    <cofactor evidence="1">
        <name>Mg(2+)</name>
        <dbReference type="ChEBI" id="CHEBI:18420"/>
    </cofactor>
</comment>
<feature type="region of interest" description="Disordered" evidence="2">
    <location>
        <begin position="747"/>
        <end position="771"/>
    </location>
</feature>
<dbReference type="InterPro" id="IPR042183">
    <property type="entry name" value="MmgE/PrpD_sf_1"/>
</dbReference>